<feature type="domain" description="F5/8 type C" evidence="2">
    <location>
        <begin position="383"/>
        <end position="555"/>
    </location>
</feature>
<dbReference type="InterPro" id="IPR008979">
    <property type="entry name" value="Galactose-bd-like_sf"/>
</dbReference>
<evidence type="ECO:0000259" key="3">
    <source>
        <dbReference type="PROSITE" id="PS51272"/>
    </source>
</evidence>
<feature type="compositionally biased region" description="Polar residues" evidence="1">
    <location>
        <begin position="1419"/>
        <end position="1445"/>
    </location>
</feature>
<feature type="domain" description="SLH" evidence="3">
    <location>
        <begin position="1632"/>
        <end position="1691"/>
    </location>
</feature>
<gene>
    <name evidence="4" type="ORF">NV381_35310</name>
</gene>
<dbReference type="Proteomes" id="UP001300012">
    <property type="component" value="Unassembled WGS sequence"/>
</dbReference>
<dbReference type="PANTHER" id="PTHR43308">
    <property type="entry name" value="OUTER MEMBRANE PROTEIN ALPHA-RELATED"/>
    <property type="match status" value="1"/>
</dbReference>
<proteinExistence type="predicted"/>
<dbReference type="Gene3D" id="2.60.120.260">
    <property type="entry name" value="Galactose-binding domain-like"/>
    <property type="match status" value="2"/>
</dbReference>
<dbReference type="SUPFAM" id="SSF49373">
    <property type="entry name" value="Invasin/intimin cell-adhesion fragments"/>
    <property type="match status" value="2"/>
</dbReference>
<dbReference type="InterPro" id="IPR054604">
    <property type="entry name" value="SbsC_Big-like"/>
</dbReference>
<feature type="domain" description="SLH" evidence="3">
    <location>
        <begin position="1760"/>
        <end position="1815"/>
    </location>
</feature>
<dbReference type="InterPro" id="IPR000421">
    <property type="entry name" value="FA58C"/>
</dbReference>
<accession>A0ABT1YTF2</accession>
<dbReference type="InterPro" id="IPR001119">
    <property type="entry name" value="SLH_dom"/>
</dbReference>
<dbReference type="Pfam" id="PF22359">
    <property type="entry name" value="Big-like"/>
    <property type="match status" value="1"/>
</dbReference>
<reference evidence="4 5" key="1">
    <citation type="submission" date="2022-08" db="EMBL/GenBank/DDBJ databases">
        <title>Paenibacillus endoradicis sp. nov., Paenibacillus radicibacter sp. nov and Paenibacillus pararadicis sp. nov., three cold-adapted plant growth-promoting bacteria isolated from root of Larix gmelinii in Great Khingan.</title>
        <authorList>
            <person name="Xue H."/>
        </authorList>
    </citation>
    <scope>NUCLEOTIDE SEQUENCE [LARGE SCALE GENOMIC DNA]</scope>
    <source>
        <strain evidence="4 5">N5-1-1-5</strain>
    </source>
</reference>
<dbReference type="Pfam" id="PF00754">
    <property type="entry name" value="F5_F8_type_C"/>
    <property type="match status" value="2"/>
</dbReference>
<organism evidence="4 5">
    <name type="scientific">Paenibacillus radicis</name>
    <name type="common">ex Xue et al. 2023</name>
    <dbReference type="NCBI Taxonomy" id="2972489"/>
    <lineage>
        <taxon>Bacteria</taxon>
        <taxon>Bacillati</taxon>
        <taxon>Bacillota</taxon>
        <taxon>Bacilli</taxon>
        <taxon>Bacillales</taxon>
        <taxon>Paenibacillaceae</taxon>
        <taxon>Paenibacillus</taxon>
    </lineage>
</organism>
<feature type="domain" description="SLH" evidence="3">
    <location>
        <begin position="1692"/>
        <end position="1755"/>
    </location>
</feature>
<dbReference type="PROSITE" id="PS50022">
    <property type="entry name" value="FA58C_3"/>
    <property type="match status" value="2"/>
</dbReference>
<evidence type="ECO:0000259" key="2">
    <source>
        <dbReference type="PROSITE" id="PS50022"/>
    </source>
</evidence>
<dbReference type="PROSITE" id="PS51272">
    <property type="entry name" value="SLH"/>
    <property type="match status" value="3"/>
</dbReference>
<evidence type="ECO:0000313" key="4">
    <source>
        <dbReference type="EMBL" id="MCR8636459.1"/>
    </source>
</evidence>
<dbReference type="SUPFAM" id="SSF51126">
    <property type="entry name" value="Pectin lyase-like"/>
    <property type="match status" value="1"/>
</dbReference>
<dbReference type="InterPro" id="IPR051465">
    <property type="entry name" value="Cell_Envelope_Struct_Comp"/>
</dbReference>
<name>A0ABT1YTF2_9BACL</name>
<dbReference type="Gene3D" id="2.60.40.2340">
    <property type="match status" value="1"/>
</dbReference>
<dbReference type="EMBL" id="JANQBD010000043">
    <property type="protein sequence ID" value="MCR8636459.1"/>
    <property type="molecule type" value="Genomic_DNA"/>
</dbReference>
<sequence>MKSIRKRIAQTITFFILFTMIIPLLYSIPVVHADSVNLAKAISGKSSECAGCTPTSPATNVIDGDANTYWQTTNGDVTDDHNVWIEIDLGSSGNTRFDKVVLKGLNTSFITAYRVVARQNGSTVGTGTEVFKKLSGLSSTESVTFASTDARYVKIDLTVVGTASAKANVLSEVEIYNTSATPPTDPSVLDNVYFTGYASNDVLTLTAGQTASLQLYGKLTNGQPASLTVSGITYSSSNLAVATVNGSGQVQAIASGTATITGSATLNSVTKTVNLQVNVTQQQSGTVLSAVYLYDASVNPYPNNGTLKLSPGGSHQLTVRGVTDNQAAADLSDAAITYSSGYPEVIQVDQNGRITAVGSGTTYINVSVLKGGVTKSTRIWVDAYPPGTDMSTVNMALKKPVAASSFCGSTCGGSSGTYDYRAVDGDSSTYWRALTADFNDDKQHQLIIDFGRPTEFNKTVMNLNSGDTGAVNNYELYYSNDEKNWSQTFGKDNLGKDILWSNSQKNWQSLYQNRILIAKSDTAIFEPVTARYLLVNVFATKAASPLIYEVEVYRTNEAPVPPLSNALTSVYLYDQTVANYPEKAEINVPKGSAAQLSIGGKMFDKTNLNPSEAKISFTSSLPEVASIEQDGTIKALAGGVSLLTGTVTYGPITKSASLFLIVQDDTPRIADTGLTHPSIQTKIGTPAFIPPGSKYPDLTVKAFVGAELTGQVRRDGHETIHQFDAVKLGSGTDTVLKIPGSAAPGQYEVELQLKLENGSVVFDKLYFTVADVNQIPDDQSQIAYLGTEGKMVYVPDYRGNRILDFSNVGYMGGGVKLPDVQARVAVEPGDGDDTARIQAAIDYVSGLPIQEDGFRGAVLLKKGRYDIGGELYIRKSGVVLRGLGEGKEDTVLYATGTTRRYILNIGDTSASPVLLGDTLTKITDLYVPSGNHTFHVQDGSGYKTGDKIMIRRYGNSSWIHEIHMDQILPSTTETTVQWEPFSLEFDRVVTKVNGNEITIDAPIPNAIELQWGGGDIRKYDDKGRIERVGVENLRVDVEFDPKVTDVLNGTTYYSDENKAHTFARFGYIQNGWLRNVSGYHLETSLVFTGRSSKWITIQDAKVYDMVSIITGSRRYAFFYTGQLALTQRVYTETARHSFIVNSQVTGPNVFTDSDSVNSFARSEPHHRWSVGGLFDNIRGNANIIDRANYGTGHGWAGANYVVWNQTGELAVQAPPTAQNYAIGLVGKRYQGDYGNFPADGTFPAGKDPTRERAQGYWEQEGRHVQPLSLYTQQLQERLGRQAVQNIATTPVGGGALDIPQAPSSDKDMTSFSFQGLPASSNGVISGTTIAVRVPNPTALTNLVAMFTTTGKNVSVGSIAQVSGVTVNDFSNPVNYVVTAADGSTKSYNVVVTRDPGRQSSHSGQSGQVGQSEQPEQSPADNNGAKQDGTQVTPALDPQTNVAKTAVSSETLSSSFEKIKPDADGIKTLTINVVKIEGSKGYEIALPASFLSSNDTTKKLELKTEFASIILSTTMLKAADAQRSATASLLITKANTAQLPAELQKTLAGKPILDLALKLGGSLSEWKSADSFVEVSVPYTPSSNSADPEHVVVWYVDPAGRTQTVPSGKYDSGQNVVKFKINHFSLYAVTEVYKTFADLSSPSYSWAKKAIEVLASKAIVEGTQDDAYSPGAQVSRADFILLLNRTLGLTAANPAVFHDVSKDDYFYEAVGTAKALGIVDGVEDNLFRPHDTISRQDMMVILDRALALVKAAGEKAASAELSSYKDSSSVSSYAIKSVSSLLKKGLIEGDSSYLYPQNKVTRAEAAVVIYRLYNQK</sequence>
<keyword evidence="5" id="KW-1185">Reference proteome</keyword>
<evidence type="ECO:0000256" key="1">
    <source>
        <dbReference type="SAM" id="MobiDB-lite"/>
    </source>
</evidence>
<dbReference type="InterPro" id="IPR011050">
    <property type="entry name" value="Pectin_lyase_fold/virulence"/>
</dbReference>
<feature type="domain" description="F5/8 type C" evidence="2">
    <location>
        <begin position="25"/>
        <end position="178"/>
    </location>
</feature>
<dbReference type="Gene3D" id="2.60.40.1080">
    <property type="match status" value="3"/>
</dbReference>
<dbReference type="InterPro" id="IPR008964">
    <property type="entry name" value="Invasin/intimin_cell_adhesion"/>
</dbReference>
<comment type="caution">
    <text evidence="4">The sequence shown here is derived from an EMBL/GenBank/DDBJ whole genome shotgun (WGS) entry which is preliminary data.</text>
</comment>
<dbReference type="RefSeq" id="WP_258217958.1">
    <property type="nucleotide sequence ID" value="NZ_JANQBD010000043.1"/>
</dbReference>
<dbReference type="SUPFAM" id="SSF49785">
    <property type="entry name" value="Galactose-binding domain-like"/>
    <property type="match status" value="2"/>
</dbReference>
<evidence type="ECO:0000313" key="5">
    <source>
        <dbReference type="Proteomes" id="UP001300012"/>
    </source>
</evidence>
<protein>
    <submittedName>
        <fullName evidence="4">S-layer homology domain-containing protein</fullName>
    </submittedName>
</protein>
<feature type="region of interest" description="Disordered" evidence="1">
    <location>
        <begin position="1393"/>
        <end position="1445"/>
    </location>
</feature>
<dbReference type="Pfam" id="PF00395">
    <property type="entry name" value="SLH"/>
    <property type="match status" value="3"/>
</dbReference>
<feature type="compositionally biased region" description="Low complexity" evidence="1">
    <location>
        <begin position="1398"/>
        <end position="1418"/>
    </location>
</feature>